<gene>
    <name evidence="7 10" type="primary">tilS</name>
    <name evidence="10" type="ORF">QP116_02120</name>
</gene>
<evidence type="ECO:0000256" key="2">
    <source>
        <dbReference type="ARBA" id="ARBA00022598"/>
    </source>
</evidence>
<dbReference type="PANTHER" id="PTHR43033">
    <property type="entry name" value="TRNA(ILE)-LYSIDINE SYNTHASE-RELATED"/>
    <property type="match status" value="1"/>
</dbReference>
<dbReference type="CDD" id="cd01992">
    <property type="entry name" value="TilS_N"/>
    <property type="match status" value="1"/>
</dbReference>
<evidence type="ECO:0000313" key="10">
    <source>
        <dbReference type="EMBL" id="MDK6274549.1"/>
    </source>
</evidence>
<dbReference type="Proteomes" id="UP001240483">
    <property type="component" value="Unassembled WGS sequence"/>
</dbReference>
<dbReference type="Gene3D" id="3.40.50.620">
    <property type="entry name" value="HUPs"/>
    <property type="match status" value="1"/>
</dbReference>
<dbReference type="EC" id="6.3.4.19" evidence="7"/>
<evidence type="ECO:0000256" key="3">
    <source>
        <dbReference type="ARBA" id="ARBA00022694"/>
    </source>
</evidence>
<accession>A0AAP4C5J6</accession>
<feature type="domain" description="tRNA(Ile)-lysidine synthase substrate-binding" evidence="9">
    <location>
        <begin position="278"/>
        <end position="334"/>
    </location>
</feature>
<dbReference type="EMBL" id="JASODW010000002">
    <property type="protein sequence ID" value="MDK6274549.1"/>
    <property type="molecule type" value="Genomic_DNA"/>
</dbReference>
<evidence type="ECO:0000259" key="8">
    <source>
        <dbReference type="Pfam" id="PF01171"/>
    </source>
</evidence>
<dbReference type="SUPFAM" id="SSF82829">
    <property type="entry name" value="MesJ substrate recognition domain-like"/>
    <property type="match status" value="1"/>
</dbReference>
<feature type="binding site" evidence="7">
    <location>
        <begin position="36"/>
        <end position="41"/>
    </location>
    <ligand>
        <name>ATP</name>
        <dbReference type="ChEBI" id="CHEBI:30616"/>
    </ligand>
</feature>
<dbReference type="GO" id="GO:0005524">
    <property type="term" value="F:ATP binding"/>
    <property type="evidence" value="ECO:0007669"/>
    <property type="project" value="UniProtKB-UniRule"/>
</dbReference>
<reference evidence="10" key="1">
    <citation type="submission" date="2023-05" db="EMBL/GenBank/DDBJ databases">
        <title>Cataloging the Phylogenetic Diversity of Human Bladder Bacteria.</title>
        <authorList>
            <person name="Du J."/>
        </authorList>
    </citation>
    <scope>NUCLEOTIDE SEQUENCE</scope>
    <source>
        <strain evidence="10">UMB9978</strain>
    </source>
</reference>
<evidence type="ECO:0000256" key="6">
    <source>
        <dbReference type="ARBA" id="ARBA00048539"/>
    </source>
</evidence>
<keyword evidence="2 7" id="KW-0436">Ligase</keyword>
<comment type="catalytic activity">
    <reaction evidence="6 7">
        <text>cytidine(34) in tRNA(Ile2) + L-lysine + ATP = lysidine(34) in tRNA(Ile2) + AMP + diphosphate + H(+)</text>
        <dbReference type="Rhea" id="RHEA:43744"/>
        <dbReference type="Rhea" id="RHEA-COMP:10625"/>
        <dbReference type="Rhea" id="RHEA-COMP:10670"/>
        <dbReference type="ChEBI" id="CHEBI:15378"/>
        <dbReference type="ChEBI" id="CHEBI:30616"/>
        <dbReference type="ChEBI" id="CHEBI:32551"/>
        <dbReference type="ChEBI" id="CHEBI:33019"/>
        <dbReference type="ChEBI" id="CHEBI:82748"/>
        <dbReference type="ChEBI" id="CHEBI:83665"/>
        <dbReference type="ChEBI" id="CHEBI:456215"/>
        <dbReference type="EC" id="6.3.4.19"/>
    </reaction>
</comment>
<dbReference type="HAMAP" id="MF_01161">
    <property type="entry name" value="tRNA_Ile_lys_synt"/>
    <property type="match status" value="1"/>
</dbReference>
<dbReference type="NCBIfam" id="TIGR02432">
    <property type="entry name" value="lysidine_TilS_N"/>
    <property type="match status" value="1"/>
</dbReference>
<name>A0AAP4C5J6_9MICC</name>
<dbReference type="GO" id="GO:0005737">
    <property type="term" value="C:cytoplasm"/>
    <property type="evidence" value="ECO:0007669"/>
    <property type="project" value="UniProtKB-SubCell"/>
</dbReference>
<keyword evidence="5 7" id="KW-0067">ATP-binding</keyword>
<dbReference type="InterPro" id="IPR012795">
    <property type="entry name" value="tRNA_Ile_lys_synt_N"/>
</dbReference>
<evidence type="ECO:0000313" key="11">
    <source>
        <dbReference type="Proteomes" id="UP001240483"/>
    </source>
</evidence>
<feature type="domain" description="tRNA(Ile)-lysidine/2-thiocytidine synthase N-terminal" evidence="8">
    <location>
        <begin position="31"/>
        <end position="207"/>
    </location>
</feature>
<dbReference type="Gene3D" id="1.20.59.20">
    <property type="match status" value="1"/>
</dbReference>
<dbReference type="AlphaFoldDB" id="A0AAP4C5J6"/>
<organism evidence="10 11">
    <name type="scientific">Pseudoglutamicibacter cumminsii</name>
    <dbReference type="NCBI Taxonomy" id="156979"/>
    <lineage>
        <taxon>Bacteria</taxon>
        <taxon>Bacillati</taxon>
        <taxon>Actinomycetota</taxon>
        <taxon>Actinomycetes</taxon>
        <taxon>Micrococcales</taxon>
        <taxon>Micrococcaceae</taxon>
        <taxon>Pseudoglutamicibacter</taxon>
    </lineage>
</organism>
<proteinExistence type="inferred from homology"/>
<comment type="similarity">
    <text evidence="7">Belongs to the tRNA(Ile)-lysidine synthase family.</text>
</comment>
<dbReference type="InterPro" id="IPR012094">
    <property type="entry name" value="tRNA_Ile_lys_synt"/>
</dbReference>
<dbReference type="RefSeq" id="WP_285332511.1">
    <property type="nucleotide sequence ID" value="NZ_JASODW010000002.1"/>
</dbReference>
<protein>
    <recommendedName>
        <fullName evidence="7">tRNA(Ile)-lysidine synthase</fullName>
        <ecNumber evidence="7">6.3.4.19</ecNumber>
    </recommendedName>
    <alternativeName>
        <fullName evidence="7">tRNA(Ile)-2-lysyl-cytidine synthase</fullName>
    </alternativeName>
    <alternativeName>
        <fullName evidence="7">tRNA(Ile)-lysidine synthetase</fullName>
    </alternativeName>
</protein>
<dbReference type="PANTHER" id="PTHR43033:SF1">
    <property type="entry name" value="TRNA(ILE)-LYSIDINE SYNTHASE-RELATED"/>
    <property type="match status" value="1"/>
</dbReference>
<dbReference type="SUPFAM" id="SSF52402">
    <property type="entry name" value="Adenine nucleotide alpha hydrolases-like"/>
    <property type="match status" value="1"/>
</dbReference>
<sequence>MNNERIPPAEFRRIQRAREALRNRLPGGLNYVLAVSGGADSLALAAVCGQMRRDGDLTGQVTAAIVDHQLQSGSAEAAEGAARACRELGVDRVVIRRIVVPGKGTENDAREARYRELELVRQEVGAEFVLTAHTANDQAEQVLLALARGSGTRAIAGIPDKRGRVLRPFLDVWREDTEAVCEAYGVEPWEDPTNADPEFALRNKVRLELLPEITRILGDGALANLVRTATQARHDAEHLDNEAQAALQACALTETPEVLEGPRASGRAPMQWDLDRYLLKNAPQAIRTRVLRLAAQTVGGRAPTAERTAALERLTAGEGSAGPIQLDGYVTAHRIKTTPDHSVIRFIGRPPAAASDASTASDA</sequence>
<dbReference type="Pfam" id="PF09179">
    <property type="entry name" value="TilS"/>
    <property type="match status" value="1"/>
</dbReference>
<comment type="caution">
    <text evidence="10">The sequence shown here is derived from an EMBL/GenBank/DDBJ whole genome shotgun (WGS) entry which is preliminary data.</text>
</comment>
<keyword evidence="1 7" id="KW-0963">Cytoplasm</keyword>
<evidence type="ECO:0000256" key="1">
    <source>
        <dbReference type="ARBA" id="ARBA00022490"/>
    </source>
</evidence>
<evidence type="ECO:0000256" key="7">
    <source>
        <dbReference type="HAMAP-Rule" id="MF_01161"/>
    </source>
</evidence>
<comment type="subcellular location">
    <subcellularLocation>
        <location evidence="7">Cytoplasm</location>
    </subcellularLocation>
</comment>
<evidence type="ECO:0000256" key="4">
    <source>
        <dbReference type="ARBA" id="ARBA00022741"/>
    </source>
</evidence>
<comment type="function">
    <text evidence="7">Ligates lysine onto the cytidine present at position 34 of the AUA codon-specific tRNA(Ile) that contains the anticodon CAU, in an ATP-dependent manner. Cytidine is converted to lysidine, thus changing the amino acid specificity of the tRNA from methionine to isoleucine.</text>
</comment>
<dbReference type="GO" id="GO:0006400">
    <property type="term" value="P:tRNA modification"/>
    <property type="evidence" value="ECO:0007669"/>
    <property type="project" value="UniProtKB-UniRule"/>
</dbReference>
<dbReference type="Pfam" id="PF01171">
    <property type="entry name" value="ATP_bind_3"/>
    <property type="match status" value="1"/>
</dbReference>
<dbReference type="InterPro" id="IPR014729">
    <property type="entry name" value="Rossmann-like_a/b/a_fold"/>
</dbReference>
<comment type="domain">
    <text evidence="7">The N-terminal region contains the highly conserved SGGXDS motif, predicted to be a P-loop motif involved in ATP binding.</text>
</comment>
<evidence type="ECO:0000259" key="9">
    <source>
        <dbReference type="Pfam" id="PF09179"/>
    </source>
</evidence>
<dbReference type="InterPro" id="IPR011063">
    <property type="entry name" value="TilS/TtcA_N"/>
</dbReference>
<dbReference type="GO" id="GO:0032267">
    <property type="term" value="F:tRNA(Ile)-lysidine synthase activity"/>
    <property type="evidence" value="ECO:0007669"/>
    <property type="project" value="UniProtKB-EC"/>
</dbReference>
<keyword evidence="3 7" id="KW-0819">tRNA processing</keyword>
<keyword evidence="4 7" id="KW-0547">Nucleotide-binding</keyword>
<evidence type="ECO:0000256" key="5">
    <source>
        <dbReference type="ARBA" id="ARBA00022840"/>
    </source>
</evidence>
<dbReference type="InterPro" id="IPR015262">
    <property type="entry name" value="tRNA_Ile_lys_synt_subst-bd"/>
</dbReference>